<dbReference type="InterPro" id="IPR044880">
    <property type="entry name" value="NCX_ion-bd_dom_sf"/>
</dbReference>
<feature type="transmembrane region" description="Helical" evidence="10">
    <location>
        <begin position="176"/>
        <end position="198"/>
    </location>
</feature>
<feature type="transmembrane region" description="Helical" evidence="10">
    <location>
        <begin position="77"/>
        <end position="97"/>
    </location>
</feature>
<comment type="similarity">
    <text evidence="2 10">Belongs to the Ca(2+):cation antiporter (CaCA) (TC 2.A.19) family.</text>
</comment>
<keyword evidence="14" id="KW-1185">Reference proteome</keyword>
<evidence type="ECO:0000313" key="13">
    <source>
        <dbReference type="EMBL" id="PYH91167.1"/>
    </source>
</evidence>
<evidence type="ECO:0000256" key="4">
    <source>
        <dbReference type="ARBA" id="ARBA00022568"/>
    </source>
</evidence>
<dbReference type="GO" id="GO:0006874">
    <property type="term" value="P:intracellular calcium ion homeostasis"/>
    <property type="evidence" value="ECO:0007669"/>
    <property type="project" value="TreeGrafter"/>
</dbReference>
<dbReference type="Gene3D" id="1.20.1420.30">
    <property type="entry name" value="NCX, central ion-binding region"/>
    <property type="match status" value="1"/>
</dbReference>
<keyword evidence="10" id="KW-0050">Antiport</keyword>
<evidence type="ECO:0000256" key="10">
    <source>
        <dbReference type="RuleBase" id="RU365028"/>
    </source>
</evidence>
<keyword evidence="4 10" id="KW-0109">Calcium transport</keyword>
<feature type="transmembrane region" description="Helical" evidence="10">
    <location>
        <begin position="139"/>
        <end position="164"/>
    </location>
</feature>
<evidence type="ECO:0000256" key="6">
    <source>
        <dbReference type="ARBA" id="ARBA00022837"/>
    </source>
</evidence>
<accession>A0A319D9M6</accession>
<dbReference type="GO" id="GO:0000329">
    <property type="term" value="C:fungal-type vacuole membrane"/>
    <property type="evidence" value="ECO:0007669"/>
    <property type="project" value="TreeGrafter"/>
</dbReference>
<evidence type="ECO:0000313" key="14">
    <source>
        <dbReference type="Proteomes" id="UP000247810"/>
    </source>
</evidence>
<evidence type="ECO:0000256" key="11">
    <source>
        <dbReference type="SAM" id="MobiDB-lite"/>
    </source>
</evidence>
<keyword evidence="9 10" id="KW-0472">Membrane</keyword>
<feature type="transmembrane region" description="Helical" evidence="10">
    <location>
        <begin position="264"/>
        <end position="282"/>
    </location>
</feature>
<evidence type="ECO:0000259" key="12">
    <source>
        <dbReference type="Pfam" id="PF01699"/>
    </source>
</evidence>
<feature type="domain" description="Sodium/calcium exchanger membrane region" evidence="12">
    <location>
        <begin position="263"/>
        <end position="407"/>
    </location>
</feature>
<feature type="transmembrane region" description="Helical" evidence="10">
    <location>
        <begin position="328"/>
        <end position="355"/>
    </location>
</feature>
<dbReference type="STRING" id="1448320.A0A319D9M6"/>
<organism evidence="13 14">
    <name type="scientific">Aspergillus ellipticus CBS 707.79</name>
    <dbReference type="NCBI Taxonomy" id="1448320"/>
    <lineage>
        <taxon>Eukaryota</taxon>
        <taxon>Fungi</taxon>
        <taxon>Dikarya</taxon>
        <taxon>Ascomycota</taxon>
        <taxon>Pezizomycotina</taxon>
        <taxon>Eurotiomycetes</taxon>
        <taxon>Eurotiomycetidae</taxon>
        <taxon>Eurotiales</taxon>
        <taxon>Aspergillaceae</taxon>
        <taxon>Aspergillus</taxon>
        <taxon>Aspergillus subgen. Circumdati</taxon>
    </lineage>
</organism>
<dbReference type="AlphaFoldDB" id="A0A319D9M6"/>
<dbReference type="PANTHER" id="PTHR31503:SF22">
    <property type="entry name" value="VACUOLAR CALCIUM ION TRANSPORTER"/>
    <property type="match status" value="1"/>
</dbReference>
<keyword evidence="3 10" id="KW-0813">Transport</keyword>
<feature type="transmembrane region" description="Helical" evidence="10">
    <location>
        <begin position="50"/>
        <end position="70"/>
    </location>
</feature>
<dbReference type="PANTHER" id="PTHR31503">
    <property type="entry name" value="VACUOLAR CALCIUM ION TRANSPORTER"/>
    <property type="match status" value="1"/>
</dbReference>
<keyword evidence="8 10" id="KW-0406">Ion transport</keyword>
<evidence type="ECO:0000256" key="3">
    <source>
        <dbReference type="ARBA" id="ARBA00022448"/>
    </source>
</evidence>
<proteinExistence type="inferred from homology"/>
<dbReference type="OrthoDB" id="1699231at2759"/>
<comment type="subcellular location">
    <subcellularLocation>
        <location evidence="1">Endomembrane system</location>
        <topology evidence="1">Multi-pass membrane protein</topology>
    </subcellularLocation>
    <subcellularLocation>
        <location evidence="10">Vacuole membrane</location>
    </subcellularLocation>
</comment>
<keyword evidence="6 10" id="KW-0106">Calcium</keyword>
<dbReference type="EMBL" id="KZ825954">
    <property type="protein sequence ID" value="PYH91167.1"/>
    <property type="molecule type" value="Genomic_DNA"/>
</dbReference>
<name>A0A319D9M6_9EURO</name>
<dbReference type="InterPro" id="IPR004837">
    <property type="entry name" value="NaCa_Exmemb"/>
</dbReference>
<evidence type="ECO:0000256" key="1">
    <source>
        <dbReference type="ARBA" id="ARBA00004127"/>
    </source>
</evidence>
<dbReference type="GO" id="GO:0012505">
    <property type="term" value="C:endomembrane system"/>
    <property type="evidence" value="ECO:0007669"/>
    <property type="project" value="UniProtKB-SubCell"/>
</dbReference>
<dbReference type="InterPro" id="IPR004713">
    <property type="entry name" value="CaH_exchang"/>
</dbReference>
<dbReference type="NCBIfam" id="TIGR00378">
    <property type="entry name" value="cax"/>
    <property type="match status" value="1"/>
</dbReference>
<dbReference type="Pfam" id="PF01699">
    <property type="entry name" value="Na_Ca_ex"/>
    <property type="match status" value="2"/>
</dbReference>
<dbReference type="Proteomes" id="UP000247810">
    <property type="component" value="Unassembled WGS sequence"/>
</dbReference>
<reference evidence="13 14" key="1">
    <citation type="submission" date="2018-02" db="EMBL/GenBank/DDBJ databases">
        <title>The genomes of Aspergillus section Nigri reveals drivers in fungal speciation.</title>
        <authorList>
            <consortium name="DOE Joint Genome Institute"/>
            <person name="Vesth T.C."/>
            <person name="Nybo J."/>
            <person name="Theobald S."/>
            <person name="Brandl J."/>
            <person name="Frisvad J.C."/>
            <person name="Nielsen K.F."/>
            <person name="Lyhne E.K."/>
            <person name="Kogle M.E."/>
            <person name="Kuo A."/>
            <person name="Riley R."/>
            <person name="Clum A."/>
            <person name="Nolan M."/>
            <person name="Lipzen A."/>
            <person name="Salamov A."/>
            <person name="Henrissat B."/>
            <person name="Wiebenga A."/>
            <person name="De vries R.P."/>
            <person name="Grigoriev I.V."/>
            <person name="Mortensen U.H."/>
            <person name="Andersen M.R."/>
            <person name="Baker S.E."/>
        </authorList>
    </citation>
    <scope>NUCLEOTIDE SEQUENCE [LARGE SCALE GENOMIC DNA]</scope>
    <source>
        <strain evidence="13 14">CBS 707.79</strain>
    </source>
</reference>
<feature type="transmembrane region" description="Helical" evidence="10">
    <location>
        <begin position="361"/>
        <end position="382"/>
    </location>
</feature>
<feature type="transmembrane region" description="Helical" evidence="10">
    <location>
        <begin position="389"/>
        <end position="408"/>
    </location>
</feature>
<evidence type="ECO:0000256" key="2">
    <source>
        <dbReference type="ARBA" id="ARBA00008170"/>
    </source>
</evidence>
<evidence type="ECO:0000256" key="9">
    <source>
        <dbReference type="ARBA" id="ARBA00023136"/>
    </source>
</evidence>
<gene>
    <name evidence="13" type="ORF">BO71DRAFT_401620</name>
</gene>
<sequence>MPPSPTSPKSGELPDPLLKSPHDPDPYALPQPGPSTPSADHGPRSLLHKLAASIPSSSVYPLLCFLPLGLVSGACHWSPVLVFIYNFLAIIPLSALVSDSSDALSDYLGDLIGGLVNASLGNSVELSTGILAVASGEIYFAQCVMIGSILSDLLLILGCCLITASYNTYILHFNKPVTGALASLMVVTSVGLILPSVLYSTFPFDLGEQIVSFSRGTSAVLLVLYGGYLYFQLGTHSHLFQQQSADEDDVDSTPEPRRELSKSLIILALSTLAIVTCTRFILASIPAAAISLNISKTFIATILIPIASNSPEGAAVIMACTGGGDVNFAISVIVSSILQIGLFVIPFLVMLGWVIAQPMTLYFETFHTVVLFFSVLLVNCILQDGKYTYIHGSMLVAMYAILTLAFYVR</sequence>
<dbReference type="GO" id="GO:0015369">
    <property type="term" value="F:calcium:proton antiporter activity"/>
    <property type="evidence" value="ECO:0007669"/>
    <property type="project" value="UniProtKB-UniRule"/>
</dbReference>
<evidence type="ECO:0000256" key="7">
    <source>
        <dbReference type="ARBA" id="ARBA00022989"/>
    </source>
</evidence>
<feature type="region of interest" description="Disordered" evidence="11">
    <location>
        <begin position="1"/>
        <end position="42"/>
    </location>
</feature>
<protein>
    <recommendedName>
        <fullName evidence="10">Vacuolar calcium ion transporter</fullName>
    </recommendedName>
</protein>
<evidence type="ECO:0000256" key="8">
    <source>
        <dbReference type="ARBA" id="ARBA00023065"/>
    </source>
</evidence>
<comment type="caution">
    <text evidence="10">Lacks conserved residue(s) required for the propagation of feature annotation.</text>
</comment>
<evidence type="ECO:0000256" key="5">
    <source>
        <dbReference type="ARBA" id="ARBA00022692"/>
    </source>
</evidence>
<feature type="domain" description="Sodium/calcium exchanger membrane region" evidence="12">
    <location>
        <begin position="80"/>
        <end position="233"/>
    </location>
</feature>
<dbReference type="VEuPathDB" id="FungiDB:BO71DRAFT_401620"/>
<comment type="function">
    <text evidence="10">Has a role in promoting intracellular calcium ion sequestration via the exchange of calcium ions for hydrogen ions across the vacuolar membrane. Involved also in manganese ion homeostasis via its uptake into the vacuole.</text>
</comment>
<keyword evidence="5 10" id="KW-0812">Transmembrane</keyword>
<dbReference type="InterPro" id="IPR004798">
    <property type="entry name" value="CAX-like"/>
</dbReference>
<keyword evidence="7 10" id="KW-1133">Transmembrane helix</keyword>
<keyword evidence="10" id="KW-0926">Vacuole</keyword>
<feature type="transmembrane region" description="Helical" evidence="10">
    <location>
        <begin position="210"/>
        <end position="231"/>
    </location>
</feature>